<dbReference type="PANTHER" id="PTHR43304:SF1">
    <property type="entry name" value="PAC DOMAIN-CONTAINING PROTEIN"/>
    <property type="match status" value="1"/>
</dbReference>
<keyword evidence="8" id="KW-0547">Nucleotide-binding</keyword>
<comment type="subcellular location">
    <subcellularLocation>
        <location evidence="2">Cell membrane</location>
        <topology evidence="2">Multi-pass membrane protein</topology>
    </subcellularLocation>
</comment>
<evidence type="ECO:0000256" key="3">
    <source>
        <dbReference type="ARBA" id="ARBA00012438"/>
    </source>
</evidence>
<reference evidence="17" key="1">
    <citation type="journal article" date="2016" name="Stand. Genomic Sci.">
        <title>Complete genome sequence of Methanospirillum hungatei type strain JF1.</title>
        <authorList>
            <person name="Gunsalus R.P."/>
            <person name="Cook L.E."/>
            <person name="Crable B."/>
            <person name="Rohlin L."/>
            <person name="McDonald E."/>
            <person name="Mouttaki H."/>
            <person name="Sieber J.R."/>
            <person name="Poweleit N."/>
            <person name="Zhou H."/>
            <person name="Lapidus A.L."/>
            <person name="Daligault H.E."/>
            <person name="Land M."/>
            <person name="Gilna P."/>
            <person name="Ivanova N."/>
            <person name="Kyrpides N."/>
            <person name="Culley D.E."/>
            <person name="McInerney M.J."/>
        </authorList>
    </citation>
    <scope>NUCLEOTIDE SEQUENCE [LARGE SCALE GENOMIC DNA]</scope>
    <source>
        <strain evidence="17">ATCC 27890 / DSM 864 / NBRC 100397 / JF-1</strain>
    </source>
</reference>
<keyword evidence="5" id="KW-0597">Phosphoprotein</keyword>
<evidence type="ECO:0000256" key="11">
    <source>
        <dbReference type="ARBA" id="ARBA00022989"/>
    </source>
</evidence>
<dbReference type="InterPro" id="IPR013655">
    <property type="entry name" value="PAS_fold_3"/>
</dbReference>
<dbReference type="Pfam" id="PF02518">
    <property type="entry name" value="HATPase_c"/>
    <property type="match status" value="1"/>
</dbReference>
<dbReference type="NCBIfam" id="TIGR00229">
    <property type="entry name" value="sensory_box"/>
    <property type="match status" value="1"/>
</dbReference>
<dbReference type="CDD" id="cd00130">
    <property type="entry name" value="PAS"/>
    <property type="match status" value="1"/>
</dbReference>
<dbReference type="SMART" id="SM00086">
    <property type="entry name" value="PAC"/>
    <property type="match status" value="1"/>
</dbReference>
<dbReference type="KEGG" id="mhu:Mhun_1414"/>
<organism evidence="16 17">
    <name type="scientific">Methanospirillum hungatei JF-1 (strain ATCC 27890 / DSM 864 / NBRC 100397 / JF-1)</name>
    <dbReference type="NCBI Taxonomy" id="323259"/>
    <lineage>
        <taxon>Archaea</taxon>
        <taxon>Methanobacteriati</taxon>
        <taxon>Methanobacteriota</taxon>
        <taxon>Stenosarchaea group</taxon>
        <taxon>Methanomicrobia</taxon>
        <taxon>Methanomicrobiales</taxon>
        <taxon>Methanospirillaceae</taxon>
        <taxon>Methanospirillum</taxon>
    </lineage>
</organism>
<dbReference type="SUPFAM" id="SSF55874">
    <property type="entry name" value="ATPase domain of HSP90 chaperone/DNA topoisomerase II/histidine kinase"/>
    <property type="match status" value="1"/>
</dbReference>
<dbReference type="InterPro" id="IPR029151">
    <property type="entry name" value="Sensor-like_sf"/>
</dbReference>
<keyword evidence="7 13" id="KW-0812">Transmembrane</keyword>
<keyword evidence="10" id="KW-0067">ATP-binding</keyword>
<dbReference type="InterPro" id="IPR003594">
    <property type="entry name" value="HATPase_dom"/>
</dbReference>
<accession>Q2FP10</accession>
<evidence type="ECO:0000259" key="14">
    <source>
        <dbReference type="PROSITE" id="PS50109"/>
    </source>
</evidence>
<dbReference type="eggNOG" id="arCOG06193">
    <property type="taxonomic scope" value="Archaea"/>
</dbReference>
<keyword evidence="13" id="KW-0472">Membrane</keyword>
<dbReference type="InterPro" id="IPR052162">
    <property type="entry name" value="Sensor_kinase/Photoreceptor"/>
</dbReference>
<keyword evidence="12" id="KW-0902">Two-component regulatory system</keyword>
<feature type="domain" description="PAC" evidence="15">
    <location>
        <begin position="278"/>
        <end position="330"/>
    </location>
</feature>
<comment type="catalytic activity">
    <reaction evidence="1">
        <text>ATP + protein L-histidine = ADP + protein N-phospho-L-histidine.</text>
        <dbReference type="EC" id="2.7.13.3"/>
    </reaction>
</comment>
<name>Q2FP10_METHJ</name>
<evidence type="ECO:0000256" key="7">
    <source>
        <dbReference type="ARBA" id="ARBA00022692"/>
    </source>
</evidence>
<evidence type="ECO:0000256" key="4">
    <source>
        <dbReference type="ARBA" id="ARBA00022475"/>
    </source>
</evidence>
<evidence type="ECO:0000256" key="2">
    <source>
        <dbReference type="ARBA" id="ARBA00004651"/>
    </source>
</evidence>
<evidence type="ECO:0000313" key="17">
    <source>
        <dbReference type="Proteomes" id="UP000001941"/>
    </source>
</evidence>
<dbReference type="EnsemblBacteria" id="ABD41149">
    <property type="protein sequence ID" value="ABD41149"/>
    <property type="gene ID" value="Mhun_1414"/>
</dbReference>
<evidence type="ECO:0000256" key="12">
    <source>
        <dbReference type="ARBA" id="ARBA00023012"/>
    </source>
</evidence>
<dbReference type="InterPro" id="IPR035965">
    <property type="entry name" value="PAS-like_dom_sf"/>
</dbReference>
<dbReference type="PANTHER" id="PTHR43304">
    <property type="entry name" value="PHYTOCHROME-LIKE PROTEIN CPH1"/>
    <property type="match status" value="1"/>
</dbReference>
<dbReference type="InterPro" id="IPR036890">
    <property type="entry name" value="HATPase_C_sf"/>
</dbReference>
<evidence type="ECO:0000313" key="16">
    <source>
        <dbReference type="EMBL" id="ABD41149.1"/>
    </source>
</evidence>
<feature type="domain" description="Histidine kinase" evidence="14">
    <location>
        <begin position="341"/>
        <end position="539"/>
    </location>
</feature>
<dbReference type="GO" id="GO:0005886">
    <property type="term" value="C:plasma membrane"/>
    <property type="evidence" value="ECO:0007669"/>
    <property type="project" value="UniProtKB-SubCell"/>
</dbReference>
<evidence type="ECO:0000256" key="9">
    <source>
        <dbReference type="ARBA" id="ARBA00022777"/>
    </source>
</evidence>
<dbReference type="InterPro" id="IPR001610">
    <property type="entry name" value="PAC"/>
</dbReference>
<dbReference type="PROSITE" id="PS50109">
    <property type="entry name" value="HIS_KIN"/>
    <property type="match status" value="1"/>
</dbReference>
<dbReference type="InterPro" id="IPR005467">
    <property type="entry name" value="His_kinase_dom"/>
</dbReference>
<evidence type="ECO:0000256" key="5">
    <source>
        <dbReference type="ARBA" id="ARBA00022553"/>
    </source>
</evidence>
<keyword evidence="6 16" id="KW-0808">Transferase</keyword>
<dbReference type="SUPFAM" id="SSF55785">
    <property type="entry name" value="PYP-like sensor domain (PAS domain)"/>
    <property type="match status" value="1"/>
</dbReference>
<evidence type="ECO:0000256" key="8">
    <source>
        <dbReference type="ARBA" id="ARBA00022741"/>
    </source>
</evidence>
<keyword evidence="17" id="KW-1185">Reference proteome</keyword>
<dbReference type="Gene3D" id="3.30.450.20">
    <property type="entry name" value="PAS domain"/>
    <property type="match status" value="1"/>
</dbReference>
<dbReference type="InterPro" id="IPR004358">
    <property type="entry name" value="Sig_transdc_His_kin-like_C"/>
</dbReference>
<dbReference type="PRINTS" id="PR00344">
    <property type="entry name" value="BCTRLSENSOR"/>
</dbReference>
<feature type="transmembrane region" description="Helical" evidence="13">
    <location>
        <begin position="165"/>
        <end position="186"/>
    </location>
</feature>
<dbReference type="InterPro" id="IPR000700">
    <property type="entry name" value="PAS-assoc_C"/>
</dbReference>
<dbReference type="GO" id="GO:0004673">
    <property type="term" value="F:protein histidine kinase activity"/>
    <property type="evidence" value="ECO:0007669"/>
    <property type="project" value="UniProtKB-EC"/>
</dbReference>
<dbReference type="InterPro" id="IPR000014">
    <property type="entry name" value="PAS"/>
</dbReference>
<dbReference type="GO" id="GO:0005524">
    <property type="term" value="F:ATP binding"/>
    <property type="evidence" value="ECO:0007669"/>
    <property type="project" value="UniProtKB-KW"/>
</dbReference>
<evidence type="ECO:0000259" key="15">
    <source>
        <dbReference type="PROSITE" id="PS50113"/>
    </source>
</evidence>
<evidence type="ECO:0000256" key="13">
    <source>
        <dbReference type="SAM" id="Phobius"/>
    </source>
</evidence>
<dbReference type="Proteomes" id="UP000001941">
    <property type="component" value="Chromosome"/>
</dbReference>
<protein>
    <recommendedName>
        <fullName evidence="3">histidine kinase</fullName>
        <ecNumber evidence="3">2.7.13.3</ecNumber>
    </recommendedName>
</protein>
<evidence type="ECO:0000256" key="6">
    <source>
        <dbReference type="ARBA" id="ARBA00022679"/>
    </source>
</evidence>
<keyword evidence="11 13" id="KW-1133">Transmembrane helix</keyword>
<dbReference type="GO" id="GO:0000160">
    <property type="term" value="P:phosphorelay signal transduction system"/>
    <property type="evidence" value="ECO:0007669"/>
    <property type="project" value="UniProtKB-KW"/>
</dbReference>
<gene>
    <name evidence="16" type="ordered locus">Mhun_1414</name>
</gene>
<dbReference type="HOGENOM" id="CLU_462818_0_0_2"/>
<dbReference type="SMART" id="SM00387">
    <property type="entry name" value="HATPase_c"/>
    <property type="match status" value="1"/>
</dbReference>
<keyword evidence="4" id="KW-1003">Cell membrane</keyword>
<dbReference type="Pfam" id="PF08447">
    <property type="entry name" value="PAS_3"/>
    <property type="match status" value="1"/>
</dbReference>
<dbReference type="PROSITE" id="PS50113">
    <property type="entry name" value="PAC"/>
    <property type="match status" value="1"/>
</dbReference>
<sequence length="546" mass="62373">MYDESKRSALQSSWHEMENLATLIASQMDPDALAEIKEGDENTTRYKKMIADLWEMQNKHSDIRFVYTLTRKGDKLAFLTDSEYGHNDFTEPLIGYIYEDAPPEAFAGFEKVSLRKTYYSDEWGTYMSAFAPIKNATGHTVAIVGVDISREVIENRMRSVVNTGYLILIATTIISLLLIMLIIYGIRIISSYQKKLEKSEHDIQMALDIAEEGIWEYDMREDSLHIGGGFWKSLGRDNPGWDHSIPIDKVFSYIHPDDLEKFKAMIQDIRNESGPDRIMSPIRFRAKDGTYRWLRVTGKVVSWEGNVPLKGMGTTVDITDIRQYQEDIERMYEKLVIFDSITRHDIANKNSIISLASEELALSEPGSDEQKKWLSEIMKASDGISAQIRFASSYQSLGSGKPRWNDIDEIITSLIEDEHHSAISVMNECQGLFLYADPLINRALYNLFENTLRHAGLDITYIRFWYRIEDGTCILSIEDDGRGVPESRKEDIFTRGVGENTGLGLYLIREILRITGLTIRETGEFGQGARFEITAKSGLFRVEQQS</sequence>
<dbReference type="EMBL" id="CP000254">
    <property type="protein sequence ID" value="ABD41149.1"/>
    <property type="molecule type" value="Genomic_DNA"/>
</dbReference>
<evidence type="ECO:0000256" key="10">
    <source>
        <dbReference type="ARBA" id="ARBA00022840"/>
    </source>
</evidence>
<dbReference type="InParanoid" id="Q2FP10"/>
<proteinExistence type="predicted"/>
<dbReference type="SUPFAM" id="SSF103190">
    <property type="entry name" value="Sensory domain-like"/>
    <property type="match status" value="1"/>
</dbReference>
<dbReference type="EC" id="2.7.13.3" evidence="3"/>
<dbReference type="AlphaFoldDB" id="Q2FP10"/>
<evidence type="ECO:0000256" key="1">
    <source>
        <dbReference type="ARBA" id="ARBA00000085"/>
    </source>
</evidence>
<dbReference type="STRING" id="323259.Mhun_1414"/>
<dbReference type="Gene3D" id="3.30.565.10">
    <property type="entry name" value="Histidine kinase-like ATPase, C-terminal domain"/>
    <property type="match status" value="1"/>
</dbReference>
<keyword evidence="9 16" id="KW-0418">Kinase</keyword>